<dbReference type="PANTHER" id="PTHR21286:SF0">
    <property type="entry name" value="NUCLEAR PORE COMPLEX PROTEIN NUP160"/>
    <property type="match status" value="1"/>
</dbReference>
<feature type="compositionally biased region" description="Polar residues" evidence="4">
    <location>
        <begin position="1261"/>
        <end position="1279"/>
    </location>
</feature>
<dbReference type="PANTHER" id="PTHR21286">
    <property type="entry name" value="NUCLEAR PORE COMPLEX PROTEIN NUP160"/>
    <property type="match status" value="1"/>
</dbReference>
<proteinExistence type="predicted"/>
<gene>
    <name evidence="8" type="ORF">PPACK8108_LOCUS4451</name>
</gene>
<dbReference type="InterPro" id="IPR059141">
    <property type="entry name" value="Beta-prop_Nup120_160"/>
</dbReference>
<evidence type="ECO:0000256" key="3">
    <source>
        <dbReference type="ARBA" id="ARBA00023242"/>
    </source>
</evidence>
<evidence type="ECO:0000313" key="8">
    <source>
        <dbReference type="EMBL" id="CAH7669803.1"/>
    </source>
</evidence>
<dbReference type="Pfam" id="PF23347">
    <property type="entry name" value="TPR_Nup160_C"/>
    <property type="match status" value="1"/>
</dbReference>
<protein>
    <submittedName>
        <fullName evidence="8">Nucleoporin Nup120/160-domain-containing protein</fullName>
    </submittedName>
</protein>
<accession>A0AAV0ANT9</accession>
<dbReference type="EMBL" id="CALTRL010000811">
    <property type="protein sequence ID" value="CAH7669803.1"/>
    <property type="molecule type" value="Genomic_DNA"/>
</dbReference>
<organism evidence="8 9">
    <name type="scientific">Phakopsora pachyrhizi</name>
    <name type="common">Asian soybean rust disease fungus</name>
    <dbReference type="NCBI Taxonomy" id="170000"/>
    <lineage>
        <taxon>Eukaryota</taxon>
        <taxon>Fungi</taxon>
        <taxon>Dikarya</taxon>
        <taxon>Basidiomycota</taxon>
        <taxon>Pucciniomycotina</taxon>
        <taxon>Pucciniomycetes</taxon>
        <taxon>Pucciniales</taxon>
        <taxon>Phakopsoraceae</taxon>
        <taxon>Phakopsora</taxon>
    </lineage>
</organism>
<feature type="region of interest" description="Disordered" evidence="4">
    <location>
        <begin position="31"/>
        <end position="57"/>
    </location>
</feature>
<dbReference type="InterPro" id="IPR056535">
    <property type="entry name" value="TPR_NUP160_M"/>
</dbReference>
<dbReference type="Proteomes" id="UP001153365">
    <property type="component" value="Unassembled WGS sequence"/>
</dbReference>
<feature type="domain" description="NUP160 C-terminal TPR" evidence="6">
    <location>
        <begin position="1309"/>
        <end position="1569"/>
    </location>
</feature>
<evidence type="ECO:0000259" key="6">
    <source>
        <dbReference type="Pfam" id="PF23347"/>
    </source>
</evidence>
<evidence type="ECO:0000256" key="4">
    <source>
        <dbReference type="SAM" id="MobiDB-lite"/>
    </source>
</evidence>
<dbReference type="Pfam" id="PF23354">
    <property type="entry name" value="TPR_NUP160_120_M"/>
    <property type="match status" value="1"/>
</dbReference>
<sequence length="1582" mass="177340">MEQSYPSLTTSTIFIDSLRPPLDNPIEYQVPSTSATQDDSNPTLRLASSSATSNTIQPSHASQSVTCFPSASCNGFIKASVINDGFTLELRWLSSVKVPATTLELDQDQNGENQNSESQDLDSCFSSLDQNGCHPPVQFHFTEKITPSPYLTVDELENSLVILVLTDAYVLYRLKFTAPHLFYSEMFEEDWASDYEVEAIFNRHVILCHGIDSNNLILSCSDGVLTHLSWGPLIGIDNTYGWKTSNLTTRPGFWGLLPNWSSAKTVSSSAHEWIATPSTTIAMASHVTAGASGEDGWIFTVSRDRKLRVWSLTTGVCARELSLQERSGSSLVGNSIPNFSNGTGSEERLGASLLPAAPRNLARFIYSDEGDDPTYEGFLIVFVPSALSPTFLTYGMLLGGDHRFRDLVLLEERRCDLSHYNPKMGELHDFKISKIDFSLSYATVPLKNRPWGLWAVWDDDLGGEGLVQYTALHETRSWQGSSSSDWITITPPDRGTPWNSSFFDEILANDPSLSVTQAFVEHLFRPGHFSTSDLDYALETYEAQLETDLQLDHQRDQATYNSLEEKICATVGSNVTLEISNVTGSPMIDVFNRKLRIEWLKFATMCAESRTSSLWPLELAVDPDRQQVWVMGRRSITAPVLIDTATLLSQITTEKINGGSPALLHEQNSDVERFHPLLSNLNNRLDLASIIDAVSALIRGLSHSEVVRPIEVDISQVIKKPMKFSITDISEDLFARRLEPFISDALRADVSSKIKNVKDLEFSLQILWKILTTSELVKFSIEDSLDADIPSHRATILSQMLISDCLLSTIESRHSLLRNTLVFLLYVHGEEDVNELFRDFPGLISQFFGTYHQIYILRWVSHQCSKISPELAFEVEDDLVDKLTGLHVSNNEVGGDGLLITDASSATSLLSSLILTRFIPELASSIKLPASITLACSRFLDHTGLLRNLSSLSNQDVARIKMIETYPRNVEFINYLLQVGLNGAALEMIDMYPDCGTGLTFLKGQAFIQLGQIEDAETCFIRAASAVYDDNFLVDDESALRSILPAHASTSVRAYFSYVVSLLEPLGVDMAIAKFCQLAIDGSVADHTYDQESDSDEEKRDVLDLYNRLFKAYINLGLWDDAYETLISIPSSESKHNCLRTLVSSMCEANEFDKLLQFSFAGIQGEFERTIAFRARNSDPLSVPNYYQILYAYHLGKGDYRSAGMAMYHHGRKIGDIAIKGNAFQVLMTQQCQSYLSAINALSLVPEKHAWICVPCRKSTKPNSSGYLNQTESRASPSGSGIRKRRRINFFIPEKKFSSGTTDMEILTLADIRKEYTLVLSRLQLANELPQLSHPGSSTSSSAYLDGETLVPIFVNQGRVTEALEKATVLETDMIPIFEKLAESCCRLTKEGENSSDDFDQHWVNSDPMGADWDGDVISKAWKLLQIHLRNKFPLNHQKAWECREAIVDTILKSDREVKIPIWLLDDFIGHGKFDRLIKKFFKYNLIQDAFTVAMNMIEQANKHIPKDNLSLITTTPKTHSTLLSLNDLDQLLKLDLNDSVMSKDQLEHCQDVLRRSLDERYQFVKRIDQIIDNRRQQLAAR</sequence>
<keyword evidence="9" id="KW-1185">Reference proteome</keyword>
<dbReference type="GO" id="GO:0017056">
    <property type="term" value="F:structural constituent of nuclear pore"/>
    <property type="evidence" value="ECO:0007669"/>
    <property type="project" value="TreeGrafter"/>
</dbReference>
<comment type="subcellular location">
    <subcellularLocation>
        <location evidence="1">Nucleus</location>
    </subcellularLocation>
</comment>
<reference evidence="8" key="1">
    <citation type="submission" date="2022-06" db="EMBL/GenBank/DDBJ databases">
        <authorList>
            <consortium name="SYNGENTA / RWTH Aachen University"/>
        </authorList>
    </citation>
    <scope>NUCLEOTIDE SEQUENCE</scope>
</reference>
<dbReference type="InterPro" id="IPR056536">
    <property type="entry name" value="TPR_NUP160_C"/>
</dbReference>
<evidence type="ECO:0000256" key="2">
    <source>
        <dbReference type="ARBA" id="ARBA00022448"/>
    </source>
</evidence>
<evidence type="ECO:0000259" key="7">
    <source>
        <dbReference type="Pfam" id="PF23354"/>
    </source>
</evidence>
<dbReference type="InterPro" id="IPR021717">
    <property type="entry name" value="Nucleoporin_Nup160"/>
</dbReference>
<evidence type="ECO:0000256" key="1">
    <source>
        <dbReference type="ARBA" id="ARBA00004123"/>
    </source>
</evidence>
<feature type="region of interest" description="Disordered" evidence="4">
    <location>
        <begin position="1261"/>
        <end position="1281"/>
    </location>
</feature>
<evidence type="ECO:0000313" key="9">
    <source>
        <dbReference type="Proteomes" id="UP001153365"/>
    </source>
</evidence>
<dbReference type="GO" id="GO:0005643">
    <property type="term" value="C:nuclear pore"/>
    <property type="evidence" value="ECO:0007669"/>
    <property type="project" value="UniProtKB-ARBA"/>
</dbReference>
<feature type="domain" description="NUP160 middle TPR" evidence="7">
    <location>
        <begin position="999"/>
        <end position="1244"/>
    </location>
</feature>
<comment type="caution">
    <text evidence="8">The sequence shown here is derived from an EMBL/GenBank/DDBJ whole genome shotgun (WGS) entry which is preliminary data.</text>
</comment>
<keyword evidence="2" id="KW-0813">Transport</keyword>
<keyword evidence="3" id="KW-0539">Nucleus</keyword>
<feature type="domain" description="Nucleoporin Nup120/160 beta-propeller" evidence="5">
    <location>
        <begin position="124"/>
        <end position="638"/>
    </location>
</feature>
<evidence type="ECO:0000259" key="5">
    <source>
        <dbReference type="Pfam" id="PF11715"/>
    </source>
</evidence>
<name>A0AAV0ANT9_PHAPC</name>
<dbReference type="Pfam" id="PF11715">
    <property type="entry name" value="Beta-prop_Nup120_160"/>
    <property type="match status" value="1"/>
</dbReference>